<dbReference type="InParanoid" id="H2XVG0"/>
<dbReference type="EMBL" id="EAAA01001920">
    <property type="status" value="NOT_ANNOTATED_CDS"/>
    <property type="molecule type" value="Genomic_DNA"/>
</dbReference>
<reference evidence="1" key="3">
    <citation type="submission" date="2025-08" db="UniProtKB">
        <authorList>
            <consortium name="Ensembl"/>
        </authorList>
    </citation>
    <scope>IDENTIFICATION</scope>
</reference>
<evidence type="ECO:0000313" key="1">
    <source>
        <dbReference type="Ensembl" id="ENSCINP00000033644.1"/>
    </source>
</evidence>
<dbReference type="AlphaFoldDB" id="H2XVG0"/>
<proteinExistence type="predicted"/>
<reference evidence="1" key="2">
    <citation type="journal article" date="2008" name="Genome Biol.">
        <title>Improved genome assembly and evidence-based global gene model set for the chordate Ciona intestinalis: new insight into intron and operon populations.</title>
        <authorList>
            <person name="Satou Y."/>
            <person name="Mineta K."/>
            <person name="Ogasawara M."/>
            <person name="Sasakura Y."/>
            <person name="Shoguchi E."/>
            <person name="Ueno K."/>
            <person name="Yamada L."/>
            <person name="Matsumoto J."/>
            <person name="Wasserscheid J."/>
            <person name="Dewar K."/>
            <person name="Wiley G.B."/>
            <person name="Macmil S.L."/>
            <person name="Roe B.A."/>
            <person name="Zeller R.W."/>
            <person name="Hastings K.E."/>
            <person name="Lemaire P."/>
            <person name="Lindquist E."/>
            <person name="Endo T."/>
            <person name="Hotta K."/>
            <person name="Inaba K."/>
        </authorList>
    </citation>
    <scope>NUCLEOTIDE SEQUENCE [LARGE SCALE GENOMIC DNA]</scope>
    <source>
        <strain evidence="1">wild type</strain>
    </source>
</reference>
<sequence>MPCGLAIVHLIDRFNSRLYANGIQTNICCGFCVTNMWRIKQHEAKQYVYGMLDRALSRQTLFN</sequence>
<reference evidence="2" key="1">
    <citation type="journal article" date="2002" name="Science">
        <title>The draft genome of Ciona intestinalis: insights into chordate and vertebrate origins.</title>
        <authorList>
            <person name="Dehal P."/>
            <person name="Satou Y."/>
            <person name="Campbell R.K."/>
            <person name="Chapman J."/>
            <person name="Degnan B."/>
            <person name="De Tomaso A."/>
            <person name="Davidson B."/>
            <person name="Di Gregorio A."/>
            <person name="Gelpke M."/>
            <person name="Goodstein D.M."/>
            <person name="Harafuji N."/>
            <person name="Hastings K.E."/>
            <person name="Ho I."/>
            <person name="Hotta K."/>
            <person name="Huang W."/>
            <person name="Kawashima T."/>
            <person name="Lemaire P."/>
            <person name="Martinez D."/>
            <person name="Meinertzhagen I.A."/>
            <person name="Necula S."/>
            <person name="Nonaka M."/>
            <person name="Putnam N."/>
            <person name="Rash S."/>
            <person name="Saiga H."/>
            <person name="Satake M."/>
            <person name="Terry A."/>
            <person name="Yamada L."/>
            <person name="Wang H.G."/>
            <person name="Awazu S."/>
            <person name="Azumi K."/>
            <person name="Boore J."/>
            <person name="Branno M."/>
            <person name="Chin-Bow S."/>
            <person name="DeSantis R."/>
            <person name="Doyle S."/>
            <person name="Francino P."/>
            <person name="Keys D.N."/>
            <person name="Haga S."/>
            <person name="Hayashi H."/>
            <person name="Hino K."/>
            <person name="Imai K.S."/>
            <person name="Inaba K."/>
            <person name="Kano S."/>
            <person name="Kobayashi K."/>
            <person name="Kobayashi M."/>
            <person name="Lee B.I."/>
            <person name="Makabe K.W."/>
            <person name="Manohar C."/>
            <person name="Matassi G."/>
            <person name="Medina M."/>
            <person name="Mochizuki Y."/>
            <person name="Mount S."/>
            <person name="Morishita T."/>
            <person name="Miura S."/>
            <person name="Nakayama A."/>
            <person name="Nishizaka S."/>
            <person name="Nomoto H."/>
            <person name="Ohta F."/>
            <person name="Oishi K."/>
            <person name="Rigoutsos I."/>
            <person name="Sano M."/>
            <person name="Sasaki A."/>
            <person name="Sasakura Y."/>
            <person name="Shoguchi E."/>
            <person name="Shin-i T."/>
            <person name="Spagnuolo A."/>
            <person name="Stainier D."/>
            <person name="Suzuki M.M."/>
            <person name="Tassy O."/>
            <person name="Takatori N."/>
            <person name="Tokuoka M."/>
            <person name="Yagi K."/>
            <person name="Yoshizaki F."/>
            <person name="Wada S."/>
            <person name="Zhang C."/>
            <person name="Hyatt P.D."/>
            <person name="Larimer F."/>
            <person name="Detter C."/>
            <person name="Doggett N."/>
            <person name="Glavina T."/>
            <person name="Hawkins T."/>
            <person name="Richardson P."/>
            <person name="Lucas S."/>
            <person name="Kohara Y."/>
            <person name="Levine M."/>
            <person name="Satoh N."/>
            <person name="Rokhsar D.S."/>
        </authorList>
    </citation>
    <scope>NUCLEOTIDE SEQUENCE [LARGE SCALE GENOMIC DNA]</scope>
</reference>
<dbReference type="HOGENOM" id="CLU_2885069_0_0_1"/>
<dbReference type="Proteomes" id="UP000008144">
    <property type="component" value="Chromosome 4"/>
</dbReference>
<name>H2XVG0_CIOIN</name>
<keyword evidence="2" id="KW-1185">Reference proteome</keyword>
<evidence type="ECO:0000313" key="2">
    <source>
        <dbReference type="Proteomes" id="UP000008144"/>
    </source>
</evidence>
<accession>H2XVG0</accession>
<organism evidence="1 2">
    <name type="scientific">Ciona intestinalis</name>
    <name type="common">Transparent sea squirt</name>
    <name type="synonym">Ascidia intestinalis</name>
    <dbReference type="NCBI Taxonomy" id="7719"/>
    <lineage>
        <taxon>Eukaryota</taxon>
        <taxon>Metazoa</taxon>
        <taxon>Chordata</taxon>
        <taxon>Tunicata</taxon>
        <taxon>Ascidiacea</taxon>
        <taxon>Phlebobranchia</taxon>
        <taxon>Cionidae</taxon>
        <taxon>Ciona</taxon>
    </lineage>
</organism>
<dbReference type="Ensembl" id="ENSCINT00000036822.1">
    <property type="protein sequence ID" value="ENSCINP00000033644.1"/>
    <property type="gene ID" value="ENSCING00000021896.1"/>
</dbReference>
<reference evidence="1" key="4">
    <citation type="submission" date="2025-09" db="UniProtKB">
        <authorList>
            <consortium name="Ensembl"/>
        </authorList>
    </citation>
    <scope>IDENTIFICATION</scope>
</reference>
<protein>
    <submittedName>
        <fullName evidence="1">Uncharacterized protein</fullName>
    </submittedName>
</protein>